<organism evidence="1 2">
    <name type="scientific">Saccharomyces cerevisiae (strain Lalvin EC1118 / Prise de mousse)</name>
    <name type="common">Baker's yeast</name>
    <dbReference type="NCBI Taxonomy" id="643680"/>
    <lineage>
        <taxon>Eukaryota</taxon>
        <taxon>Fungi</taxon>
        <taxon>Dikarya</taxon>
        <taxon>Ascomycota</taxon>
        <taxon>Saccharomycotina</taxon>
        <taxon>Saccharomycetes</taxon>
        <taxon>Saccharomycetales</taxon>
        <taxon>Saccharomycetaceae</taxon>
        <taxon>Saccharomyces</taxon>
    </lineage>
</organism>
<name>C8Z3U1_YEAS8</name>
<sequence>MSRSIFFFSSLFLRQYGVRKIKVPWSLCLRK</sequence>
<dbReference type="AlphaFoldDB" id="C8Z3U1"/>
<protein>
    <submittedName>
        <fullName evidence="1">EC1118_1B15_0078p</fullName>
    </submittedName>
</protein>
<gene>
    <name evidence="1" type="ORF">EC1118_1B15_0078g</name>
</gene>
<dbReference type="EMBL" id="FN393060">
    <property type="protein sequence ID" value="CAY77682.1"/>
    <property type="molecule type" value="Genomic_DNA"/>
</dbReference>
<evidence type="ECO:0000313" key="2">
    <source>
        <dbReference type="Proteomes" id="UP000000286"/>
    </source>
</evidence>
<reference evidence="1 2" key="1">
    <citation type="journal article" date="2009" name="Proc. Natl. Acad. Sci. U.S.A.">
        <title>Eukaryote-to-eukaryote gene transfer events revealed by the genome sequence of the wine yeast Saccharomyces cerevisiae EC1118.</title>
        <authorList>
            <person name="Novo M."/>
            <person name="Bigey F."/>
            <person name="Beyne E."/>
            <person name="Galeote V."/>
            <person name="Gavory F."/>
            <person name="Mallet S."/>
            <person name="Cambot B."/>
            <person name="Legras J.L."/>
            <person name="Wincker P."/>
            <person name="Casaregola S."/>
            <person name="Dequin S."/>
        </authorList>
    </citation>
    <scope>NUCLEOTIDE SEQUENCE [LARGE SCALE GENOMIC DNA]</scope>
    <source>
        <strain evidence="2">Lalvin EC1118 / Prise de mousse</strain>
    </source>
</reference>
<accession>C8Z3U1</accession>
<dbReference type="HOGENOM" id="CLU_3399667_0_0_1"/>
<dbReference type="Proteomes" id="UP000000286">
    <property type="component" value="Chromosome II"/>
</dbReference>
<proteinExistence type="predicted"/>
<evidence type="ECO:0000313" key="1">
    <source>
        <dbReference type="EMBL" id="CAY77682.1"/>
    </source>
</evidence>